<gene>
    <name evidence="1" type="ORF">O6H91_06G012800</name>
</gene>
<sequence>MGKAYPVVHQDYQAAVEECREKLRDYINEKNCAPIVLRLAWHSAGTFDKKSRTGGPFGTIRNPEELSRGSNKGLEIAVTLLEPIKQQFTILTYADFYQLAGVAAVEAAGGPYIPFHPGRQDKVDSPEDGRLPQPTSGPHQLRDVFERMGLSDKNIVALSGGTMPQGSIWNRRPLDGRPPSFRQFLLQGTPFRAEKRPYPASI</sequence>
<dbReference type="EMBL" id="CM055097">
    <property type="protein sequence ID" value="KAJ7551382.1"/>
    <property type="molecule type" value="Genomic_DNA"/>
</dbReference>
<evidence type="ECO:0000313" key="2">
    <source>
        <dbReference type="Proteomes" id="UP001162992"/>
    </source>
</evidence>
<reference evidence="2" key="1">
    <citation type="journal article" date="2024" name="Proc. Natl. Acad. Sci. U.S.A.">
        <title>Extraordinary preservation of gene collinearity over three hundred million years revealed in homosporous lycophytes.</title>
        <authorList>
            <person name="Li C."/>
            <person name="Wickell D."/>
            <person name="Kuo L.Y."/>
            <person name="Chen X."/>
            <person name="Nie B."/>
            <person name="Liao X."/>
            <person name="Peng D."/>
            <person name="Ji J."/>
            <person name="Jenkins J."/>
            <person name="Williams M."/>
            <person name="Shu S."/>
            <person name="Plott C."/>
            <person name="Barry K."/>
            <person name="Rajasekar S."/>
            <person name="Grimwood J."/>
            <person name="Han X."/>
            <person name="Sun S."/>
            <person name="Hou Z."/>
            <person name="He W."/>
            <person name="Dai G."/>
            <person name="Sun C."/>
            <person name="Schmutz J."/>
            <person name="Leebens-Mack J.H."/>
            <person name="Li F.W."/>
            <person name="Wang L."/>
        </authorList>
    </citation>
    <scope>NUCLEOTIDE SEQUENCE [LARGE SCALE GENOMIC DNA]</scope>
    <source>
        <strain evidence="2">cv. PW_Plant_1</strain>
    </source>
</reference>
<protein>
    <submittedName>
        <fullName evidence="1">Uncharacterized protein</fullName>
    </submittedName>
</protein>
<keyword evidence="2" id="KW-1185">Reference proteome</keyword>
<organism evidence="1 2">
    <name type="scientific">Diphasiastrum complanatum</name>
    <name type="common">Issler's clubmoss</name>
    <name type="synonym">Lycopodium complanatum</name>
    <dbReference type="NCBI Taxonomy" id="34168"/>
    <lineage>
        <taxon>Eukaryota</taxon>
        <taxon>Viridiplantae</taxon>
        <taxon>Streptophyta</taxon>
        <taxon>Embryophyta</taxon>
        <taxon>Tracheophyta</taxon>
        <taxon>Lycopodiopsida</taxon>
        <taxon>Lycopodiales</taxon>
        <taxon>Lycopodiaceae</taxon>
        <taxon>Lycopodioideae</taxon>
        <taxon>Diphasiastrum</taxon>
    </lineage>
</organism>
<proteinExistence type="predicted"/>
<accession>A0ACC2DAP5</accession>
<comment type="caution">
    <text evidence="1">The sequence shown here is derived from an EMBL/GenBank/DDBJ whole genome shotgun (WGS) entry which is preliminary data.</text>
</comment>
<evidence type="ECO:0000313" key="1">
    <source>
        <dbReference type="EMBL" id="KAJ7551382.1"/>
    </source>
</evidence>
<dbReference type="Proteomes" id="UP001162992">
    <property type="component" value="Chromosome 6"/>
</dbReference>
<name>A0ACC2DAP5_DIPCM</name>